<organism evidence="5 6">
    <name type="scientific">Rudaeicoccus suwonensis</name>
    <dbReference type="NCBI Taxonomy" id="657409"/>
    <lineage>
        <taxon>Bacteria</taxon>
        <taxon>Bacillati</taxon>
        <taxon>Actinomycetota</taxon>
        <taxon>Actinomycetes</taxon>
        <taxon>Micrococcales</taxon>
        <taxon>Dermacoccaceae</taxon>
        <taxon>Rudaeicoccus</taxon>
    </lineage>
</organism>
<dbReference type="InterPro" id="IPR042099">
    <property type="entry name" value="ANL_N_sf"/>
</dbReference>
<evidence type="ECO:0000313" key="6">
    <source>
        <dbReference type="Proteomes" id="UP000318297"/>
    </source>
</evidence>
<evidence type="ECO:0000313" key="5">
    <source>
        <dbReference type="EMBL" id="TWE07882.1"/>
    </source>
</evidence>
<accession>A0A561DX24</accession>
<dbReference type="Proteomes" id="UP000318297">
    <property type="component" value="Unassembled WGS sequence"/>
</dbReference>
<evidence type="ECO:0000259" key="3">
    <source>
        <dbReference type="Pfam" id="PF00501"/>
    </source>
</evidence>
<dbReference type="Pfam" id="PF00501">
    <property type="entry name" value="AMP-binding"/>
    <property type="match status" value="1"/>
</dbReference>
<comment type="similarity">
    <text evidence="1">Belongs to the ATP-dependent AMP-binding enzyme family.</text>
</comment>
<dbReference type="Gene3D" id="3.30.300.30">
    <property type="match status" value="1"/>
</dbReference>
<dbReference type="PANTHER" id="PTHR43201">
    <property type="entry name" value="ACYL-COA SYNTHETASE"/>
    <property type="match status" value="1"/>
</dbReference>
<dbReference type="Pfam" id="PF13193">
    <property type="entry name" value="AMP-binding_C"/>
    <property type="match status" value="1"/>
</dbReference>
<dbReference type="InterPro" id="IPR045851">
    <property type="entry name" value="AMP-bd_C_sf"/>
</dbReference>
<protein>
    <submittedName>
        <fullName evidence="5">Fatty-acyl-CoA synthase/long-chain acyl-CoA synthetase</fullName>
    </submittedName>
</protein>
<dbReference type="EMBL" id="VIVQ01000004">
    <property type="protein sequence ID" value="TWE07882.1"/>
    <property type="molecule type" value="Genomic_DNA"/>
</dbReference>
<gene>
    <name evidence="5" type="ORF">BKA23_3249</name>
</gene>
<dbReference type="PANTHER" id="PTHR43201:SF5">
    <property type="entry name" value="MEDIUM-CHAIN ACYL-COA LIGASE ACSF2, MITOCHONDRIAL"/>
    <property type="match status" value="1"/>
</dbReference>
<feature type="domain" description="AMP-dependent synthetase/ligase" evidence="3">
    <location>
        <begin position="14"/>
        <end position="379"/>
    </location>
</feature>
<dbReference type="InterPro" id="IPR000873">
    <property type="entry name" value="AMP-dep_synth/lig_dom"/>
</dbReference>
<keyword evidence="6" id="KW-1185">Reference proteome</keyword>
<dbReference type="InterPro" id="IPR025110">
    <property type="entry name" value="AMP-bd_C"/>
</dbReference>
<evidence type="ECO:0000259" key="4">
    <source>
        <dbReference type="Pfam" id="PF13193"/>
    </source>
</evidence>
<dbReference type="OrthoDB" id="9803968at2"/>
<proteinExistence type="inferred from homology"/>
<dbReference type="RefSeq" id="WP_145230326.1">
    <property type="nucleotide sequence ID" value="NZ_VIVQ01000004.1"/>
</dbReference>
<dbReference type="AlphaFoldDB" id="A0A561DX24"/>
<dbReference type="PROSITE" id="PS00455">
    <property type="entry name" value="AMP_BINDING"/>
    <property type="match status" value="1"/>
</dbReference>
<dbReference type="Gene3D" id="3.40.50.12780">
    <property type="entry name" value="N-terminal domain of ligase-like"/>
    <property type="match status" value="1"/>
</dbReference>
<dbReference type="GO" id="GO:0006631">
    <property type="term" value="P:fatty acid metabolic process"/>
    <property type="evidence" value="ECO:0007669"/>
    <property type="project" value="TreeGrafter"/>
</dbReference>
<feature type="domain" description="AMP-binding enzyme C-terminal" evidence="4">
    <location>
        <begin position="429"/>
        <end position="503"/>
    </location>
</feature>
<dbReference type="GO" id="GO:0031956">
    <property type="term" value="F:medium-chain fatty acid-CoA ligase activity"/>
    <property type="evidence" value="ECO:0007669"/>
    <property type="project" value="TreeGrafter"/>
</dbReference>
<dbReference type="SUPFAM" id="SSF56801">
    <property type="entry name" value="Acetyl-CoA synthetase-like"/>
    <property type="match status" value="1"/>
</dbReference>
<reference evidence="5 6" key="1">
    <citation type="submission" date="2019-06" db="EMBL/GenBank/DDBJ databases">
        <title>Sequencing the genomes of 1000 actinobacteria strains.</title>
        <authorList>
            <person name="Klenk H.-P."/>
        </authorList>
    </citation>
    <scope>NUCLEOTIDE SEQUENCE [LARGE SCALE GENOMIC DNA]</scope>
    <source>
        <strain evidence="5 6">DSM 19560</strain>
    </source>
</reference>
<comment type="caution">
    <text evidence="5">The sequence shown here is derived from an EMBL/GenBank/DDBJ whole genome shotgun (WGS) entry which is preliminary data.</text>
</comment>
<sequence length="523" mass="56465">MIVDDTVGAMLAASLRRGGDRPALRMADAIRTHRELLDHANRFANALRGSGLRPGDPVALMLTDRFESVEAYLGCLIGGFAAVHVNDRWAAREVQAVLADAGARGFVYTDGVGESVSAIDALGDIPAVIAIGEPVAAGHHLWSNFLEAARPVAPDAAGGTDPNDLTIIGYTSGTTGRPKGVVHTQRSLSRTIRHMPVHFEFRPRNRTAFTGTLSFVSGIWGVLLPTLYLGGEVSFMAGLDADEWISRMIQQSSMSTYVPTPLAGDFNEQIHRRPEVLRTLRSVLHSGSQIPPLTLRRTVELIGARMVECYGMTETGAPVTTTEPDDWSADCRADDIYASAGRPMHLADVRIIDRDGAQLPTGETGEISVSSETQFLGYLNDPALTAQTLVDGRIRTGDVGRLDDAGYLYVTDRAKDMILSGGMNVFPAEVESAMVDVPGLQEIAVFGIPHERWGETVVAVAVRTDADLDEAAVIEAARARLASYKKPTSVRFVDALPRTASLKIDKPALRRAWVDLPPEPDKH</sequence>
<name>A0A561DX24_9MICO</name>
<keyword evidence="2" id="KW-0436">Ligase</keyword>
<evidence type="ECO:0000256" key="2">
    <source>
        <dbReference type="ARBA" id="ARBA00022598"/>
    </source>
</evidence>
<evidence type="ECO:0000256" key="1">
    <source>
        <dbReference type="ARBA" id="ARBA00006432"/>
    </source>
</evidence>
<dbReference type="InterPro" id="IPR020845">
    <property type="entry name" value="AMP-binding_CS"/>
</dbReference>